<sequence length="126" mass="14254">MNENVKAILSLGVIAIAAPFLWWSWTDDDLNPPKQEMSQKDKDLSEARYACQQSIAANLHDPESAEWEMGSDNWYATWPARVNGSTITVEPSFRVHNALGTKILSQWSCVIDTTDNSWRLVSLEEL</sequence>
<comment type="caution">
    <text evidence="2">The sequence shown here is derived from an EMBL/GenBank/DDBJ whole genome shotgun (WGS) entry which is preliminary data.</text>
</comment>
<evidence type="ECO:0000313" key="3">
    <source>
        <dbReference type="Proteomes" id="UP001165641"/>
    </source>
</evidence>
<organism evidence="2 3">
    <name type="scientific">Paracoccus onchidii</name>
    <dbReference type="NCBI Taxonomy" id="3017813"/>
    <lineage>
        <taxon>Bacteria</taxon>
        <taxon>Pseudomonadati</taxon>
        <taxon>Pseudomonadota</taxon>
        <taxon>Alphaproteobacteria</taxon>
        <taxon>Rhodobacterales</taxon>
        <taxon>Paracoccaceae</taxon>
        <taxon>Paracoccus</taxon>
    </lineage>
</organism>
<evidence type="ECO:0008006" key="4">
    <source>
        <dbReference type="Google" id="ProtNLM"/>
    </source>
</evidence>
<evidence type="ECO:0000256" key="1">
    <source>
        <dbReference type="SAM" id="Phobius"/>
    </source>
</evidence>
<evidence type="ECO:0000313" key="2">
    <source>
        <dbReference type="EMBL" id="MDB6177938.1"/>
    </source>
</evidence>
<keyword evidence="1" id="KW-0472">Membrane</keyword>
<dbReference type="EMBL" id="JAQBIE010000011">
    <property type="protein sequence ID" value="MDB6177938.1"/>
    <property type="molecule type" value="Genomic_DNA"/>
</dbReference>
<keyword evidence="1" id="KW-1133">Transmembrane helix</keyword>
<name>A0ABT4ZG39_9RHOB</name>
<dbReference type="Proteomes" id="UP001165641">
    <property type="component" value="Unassembled WGS sequence"/>
</dbReference>
<feature type="transmembrane region" description="Helical" evidence="1">
    <location>
        <begin position="7"/>
        <end position="25"/>
    </location>
</feature>
<proteinExistence type="predicted"/>
<gene>
    <name evidence="2" type="ORF">PAF17_10540</name>
</gene>
<dbReference type="RefSeq" id="WP_271889050.1">
    <property type="nucleotide sequence ID" value="NZ_JAQBIE010000011.1"/>
</dbReference>
<protein>
    <recommendedName>
        <fullName evidence="4">Surface antigen domain-containing protein</fullName>
    </recommendedName>
</protein>
<keyword evidence="3" id="KW-1185">Reference proteome</keyword>
<accession>A0ABT4ZG39</accession>
<keyword evidence="1" id="KW-0812">Transmembrane</keyword>
<reference evidence="2" key="1">
    <citation type="submission" date="2022-12" db="EMBL/GenBank/DDBJ databases">
        <title>Paracoccus onchidii sp. nov., isolated from a marine invertebrate from the South China Sea.</title>
        <authorList>
            <person name="Xu S."/>
            <person name="Liu Z."/>
            <person name="Xu Y."/>
        </authorList>
    </citation>
    <scope>NUCLEOTIDE SEQUENCE</scope>
    <source>
        <strain evidence="2">Z330</strain>
    </source>
</reference>